<protein>
    <submittedName>
        <fullName evidence="1">Uncharacterized protein</fullName>
    </submittedName>
</protein>
<sequence length="113" mass="13130">MIIRLKFFDYVDEFTLLKFYENPKGTCLASFSATNITPRKVRSEYPGRDKLSFWHIDDAALDTFYGGKICLSSLYTYPGVESCKNIVQLHDITHIMVTWLKDDDIYAMLTPFI</sequence>
<dbReference type="AlphaFoldDB" id="A0A6C0L929"/>
<name>A0A6C0L929_9ZZZZ</name>
<evidence type="ECO:0000313" key="1">
    <source>
        <dbReference type="EMBL" id="QHU26174.1"/>
    </source>
</evidence>
<accession>A0A6C0L929</accession>
<reference evidence="1" key="1">
    <citation type="journal article" date="2020" name="Nature">
        <title>Giant virus diversity and host interactions through global metagenomics.</title>
        <authorList>
            <person name="Schulz F."/>
            <person name="Roux S."/>
            <person name="Paez-Espino D."/>
            <person name="Jungbluth S."/>
            <person name="Walsh D.A."/>
            <person name="Denef V.J."/>
            <person name="McMahon K.D."/>
            <person name="Konstantinidis K.T."/>
            <person name="Eloe-Fadrosh E.A."/>
            <person name="Kyrpides N.C."/>
            <person name="Woyke T."/>
        </authorList>
    </citation>
    <scope>NUCLEOTIDE SEQUENCE</scope>
    <source>
        <strain evidence="1">GVMAG-M-3300027759-16</strain>
    </source>
</reference>
<organism evidence="1">
    <name type="scientific">viral metagenome</name>
    <dbReference type="NCBI Taxonomy" id="1070528"/>
    <lineage>
        <taxon>unclassified sequences</taxon>
        <taxon>metagenomes</taxon>
        <taxon>organismal metagenomes</taxon>
    </lineage>
</organism>
<dbReference type="EMBL" id="MN740437">
    <property type="protein sequence ID" value="QHU26174.1"/>
    <property type="molecule type" value="Genomic_DNA"/>
</dbReference>
<proteinExistence type="predicted"/>